<sequence length="154" mass="16155">MVARLPSACASSDAPWLPGQPSFLASSTLVEPSSQPCGVKMHKYATMCMLQKHVGSADPTVLTWLHHYSSTSAVSSLYPLSGEPALEVDPRWPGGGKGGIDRRGEAARTSRGGENRHAEQEADGVDDGVHEEAGNESANGTVAGEDAGQNRNQN</sequence>
<reference evidence="2" key="1">
    <citation type="submission" date="2015-04" db="UniProtKB">
        <authorList>
            <consortium name="EnsemblPlants"/>
        </authorList>
    </citation>
    <scope>IDENTIFICATION</scope>
    <source>
        <strain evidence="2">SL10</strain>
    </source>
</reference>
<name>A0A0E0GJ74_ORYNI</name>
<dbReference type="AlphaFoldDB" id="A0A0E0GJ74"/>
<organism evidence="2">
    <name type="scientific">Oryza nivara</name>
    <name type="common">Indian wild rice</name>
    <name type="synonym">Oryza sativa f. spontanea</name>
    <dbReference type="NCBI Taxonomy" id="4536"/>
    <lineage>
        <taxon>Eukaryota</taxon>
        <taxon>Viridiplantae</taxon>
        <taxon>Streptophyta</taxon>
        <taxon>Embryophyta</taxon>
        <taxon>Tracheophyta</taxon>
        <taxon>Spermatophyta</taxon>
        <taxon>Magnoliopsida</taxon>
        <taxon>Liliopsida</taxon>
        <taxon>Poales</taxon>
        <taxon>Poaceae</taxon>
        <taxon>BOP clade</taxon>
        <taxon>Oryzoideae</taxon>
        <taxon>Oryzeae</taxon>
        <taxon>Oryzinae</taxon>
        <taxon>Oryza</taxon>
    </lineage>
</organism>
<reference evidence="2" key="2">
    <citation type="submission" date="2018-04" db="EMBL/GenBank/DDBJ databases">
        <title>OnivRS2 (Oryza nivara Reference Sequence Version 2).</title>
        <authorList>
            <person name="Zhang J."/>
            <person name="Kudrna D."/>
            <person name="Lee S."/>
            <person name="Talag J."/>
            <person name="Rajasekar S."/>
            <person name="Welchert J."/>
            <person name="Hsing Y.-I."/>
            <person name="Wing R.A."/>
        </authorList>
    </citation>
    <scope>NUCLEOTIDE SEQUENCE [LARGE SCALE GENOMIC DNA]</scope>
    <source>
        <strain evidence="2">SL10</strain>
    </source>
</reference>
<dbReference type="OMA" id="KHVGSAD"/>
<feature type="compositionally biased region" description="Basic and acidic residues" evidence="1">
    <location>
        <begin position="99"/>
        <end position="120"/>
    </location>
</feature>
<dbReference type="EnsemblPlants" id="ONIVA03G09680.1">
    <property type="protein sequence ID" value="ONIVA03G09680.1"/>
    <property type="gene ID" value="ONIVA03G09680"/>
</dbReference>
<accession>A0A0E0GJ74</accession>
<dbReference type="HOGENOM" id="CLU_143795_0_0_1"/>
<proteinExistence type="predicted"/>
<evidence type="ECO:0000313" key="3">
    <source>
        <dbReference type="Proteomes" id="UP000006591"/>
    </source>
</evidence>
<protein>
    <submittedName>
        <fullName evidence="2">Uncharacterized protein</fullName>
    </submittedName>
</protein>
<evidence type="ECO:0000313" key="2">
    <source>
        <dbReference type="EnsemblPlants" id="ONIVA03G09680.1"/>
    </source>
</evidence>
<dbReference type="Proteomes" id="UP000006591">
    <property type="component" value="Chromosome 3"/>
</dbReference>
<dbReference type="Gramene" id="ONIVA03G09680.1">
    <property type="protein sequence ID" value="ONIVA03G09680.1"/>
    <property type="gene ID" value="ONIVA03G09680"/>
</dbReference>
<feature type="region of interest" description="Disordered" evidence="1">
    <location>
        <begin position="83"/>
        <end position="154"/>
    </location>
</feature>
<keyword evidence="3" id="KW-1185">Reference proteome</keyword>
<evidence type="ECO:0000256" key="1">
    <source>
        <dbReference type="SAM" id="MobiDB-lite"/>
    </source>
</evidence>